<dbReference type="InterPro" id="IPR002104">
    <property type="entry name" value="Integrase_catalytic"/>
</dbReference>
<reference evidence="5 6" key="1">
    <citation type="submission" date="2020-06" db="EMBL/GenBank/DDBJ databases">
        <authorList>
            <person name="Chanama M."/>
        </authorList>
    </citation>
    <scope>NUCLEOTIDE SEQUENCE [LARGE SCALE GENOMIC DNA]</scope>
    <source>
        <strain evidence="5 6">TBRC6557</strain>
    </source>
</reference>
<evidence type="ECO:0000256" key="1">
    <source>
        <dbReference type="ARBA" id="ARBA00008857"/>
    </source>
</evidence>
<evidence type="ECO:0000256" key="3">
    <source>
        <dbReference type="ARBA" id="ARBA00023172"/>
    </source>
</evidence>
<dbReference type="InterPro" id="IPR013762">
    <property type="entry name" value="Integrase-like_cat_sf"/>
</dbReference>
<keyword evidence="6" id="KW-1185">Reference proteome</keyword>
<keyword evidence="2" id="KW-0238">DNA-binding</keyword>
<comment type="caution">
    <text evidence="5">The sequence shown here is derived from an EMBL/GenBank/DDBJ whole genome shotgun (WGS) entry which is preliminary data.</text>
</comment>
<accession>A0A7Y6IW76</accession>
<dbReference type="GO" id="GO:0003677">
    <property type="term" value="F:DNA binding"/>
    <property type="evidence" value="ECO:0007669"/>
    <property type="project" value="UniProtKB-KW"/>
</dbReference>
<keyword evidence="3" id="KW-0233">DNA recombination</keyword>
<evidence type="ECO:0000259" key="4">
    <source>
        <dbReference type="PROSITE" id="PS51898"/>
    </source>
</evidence>
<dbReference type="InterPro" id="IPR010998">
    <property type="entry name" value="Integrase_recombinase_N"/>
</dbReference>
<dbReference type="AlphaFoldDB" id="A0A7Y6IW76"/>
<gene>
    <name evidence="5" type="ORF">HT134_36120</name>
</gene>
<name>A0A7Y6IW76_9ACTN</name>
<sequence length="378" mass="42782">MPYIRRLPSGLYQATVRMPNGKRVTETNRLKSVVEKWAKQQEAKFAAGDVRDPNAGKIKVADWYARWTKARLVEGPTKAKNASLWATHCQPKWGDWPMQAVQRVDAQAWVGELIETRRVRHKGRTVSPFADPDEIPTLAASTIHDIVYLMGSMYRAAMKENPPVVMVNPFGDLDLPRRNAKSVEFYEREEAQALYAAVEELHGPGWRTLVELGMDVGLRPGELYGLHAHRVDWMRGLLAVVEVQTREGLRAYPKSMKSNRVVPVPALTLAGMSRLMQGRGRMERVFTAPGGGLIDDGNFRDRIWYPSIEVAGIRRFPPRIMRHTAASWLVQDGVPLYDVQSLLGHESFTTTQRYAHLAPDAHEKVVQSWRRRASGDAR</sequence>
<dbReference type="PANTHER" id="PTHR30349">
    <property type="entry name" value="PHAGE INTEGRASE-RELATED"/>
    <property type="match status" value="1"/>
</dbReference>
<dbReference type="CDD" id="cd00796">
    <property type="entry name" value="INT_Rci_Hp1_C"/>
    <property type="match status" value="1"/>
</dbReference>
<dbReference type="Gene3D" id="1.10.150.130">
    <property type="match status" value="1"/>
</dbReference>
<dbReference type="Gene3D" id="1.10.443.10">
    <property type="entry name" value="Intergrase catalytic core"/>
    <property type="match status" value="1"/>
</dbReference>
<dbReference type="RefSeq" id="WP_175604963.1">
    <property type="nucleotide sequence ID" value="NZ_JABWGO010000012.1"/>
</dbReference>
<dbReference type="PROSITE" id="PS51898">
    <property type="entry name" value="TYR_RECOMBINASE"/>
    <property type="match status" value="1"/>
</dbReference>
<dbReference type="InterPro" id="IPR011010">
    <property type="entry name" value="DNA_brk_join_enz"/>
</dbReference>
<dbReference type="GO" id="GO:0015074">
    <property type="term" value="P:DNA integration"/>
    <property type="evidence" value="ECO:0007669"/>
    <property type="project" value="InterPro"/>
</dbReference>
<dbReference type="Proteomes" id="UP000546126">
    <property type="component" value="Unassembled WGS sequence"/>
</dbReference>
<evidence type="ECO:0000256" key="2">
    <source>
        <dbReference type="ARBA" id="ARBA00023125"/>
    </source>
</evidence>
<protein>
    <submittedName>
        <fullName evidence="5">Site-specific integrase</fullName>
    </submittedName>
</protein>
<proteinExistence type="inferred from homology"/>
<organism evidence="5 6">
    <name type="scientific">Nonomuraea rhodomycinica</name>
    <dbReference type="NCBI Taxonomy" id="1712872"/>
    <lineage>
        <taxon>Bacteria</taxon>
        <taxon>Bacillati</taxon>
        <taxon>Actinomycetota</taxon>
        <taxon>Actinomycetes</taxon>
        <taxon>Streptosporangiales</taxon>
        <taxon>Streptosporangiaceae</taxon>
        <taxon>Nonomuraea</taxon>
    </lineage>
</organism>
<dbReference type="PANTHER" id="PTHR30349:SF64">
    <property type="entry name" value="PROPHAGE INTEGRASE INTD-RELATED"/>
    <property type="match status" value="1"/>
</dbReference>
<dbReference type="InterPro" id="IPR050090">
    <property type="entry name" value="Tyrosine_recombinase_XerCD"/>
</dbReference>
<dbReference type="GO" id="GO:0006310">
    <property type="term" value="P:DNA recombination"/>
    <property type="evidence" value="ECO:0007669"/>
    <property type="project" value="UniProtKB-KW"/>
</dbReference>
<evidence type="ECO:0000313" key="5">
    <source>
        <dbReference type="EMBL" id="NUW45502.1"/>
    </source>
</evidence>
<comment type="similarity">
    <text evidence="1">Belongs to the 'phage' integrase family.</text>
</comment>
<dbReference type="SUPFAM" id="SSF56349">
    <property type="entry name" value="DNA breaking-rejoining enzymes"/>
    <property type="match status" value="1"/>
</dbReference>
<dbReference type="EMBL" id="JABWGO010000012">
    <property type="protein sequence ID" value="NUW45502.1"/>
    <property type="molecule type" value="Genomic_DNA"/>
</dbReference>
<feature type="domain" description="Tyr recombinase" evidence="4">
    <location>
        <begin position="181"/>
        <end position="367"/>
    </location>
</feature>
<dbReference type="Pfam" id="PF00589">
    <property type="entry name" value="Phage_integrase"/>
    <property type="match status" value="1"/>
</dbReference>
<evidence type="ECO:0000313" key="6">
    <source>
        <dbReference type="Proteomes" id="UP000546126"/>
    </source>
</evidence>